<evidence type="ECO:0000256" key="2">
    <source>
        <dbReference type="ARBA" id="ARBA00022737"/>
    </source>
</evidence>
<dbReference type="InterPro" id="IPR032675">
    <property type="entry name" value="LRR_dom_sf"/>
</dbReference>
<accession>A0A975B8N2</accession>
<keyword evidence="3" id="KW-1133">Transmembrane helix</keyword>
<dbReference type="SUPFAM" id="SSF50969">
    <property type="entry name" value="YVTN repeat-like/Quinoprotein amine dehydrogenase"/>
    <property type="match status" value="1"/>
</dbReference>
<feature type="transmembrane region" description="Helical" evidence="3">
    <location>
        <begin position="6"/>
        <end position="27"/>
    </location>
</feature>
<evidence type="ECO:0000256" key="3">
    <source>
        <dbReference type="SAM" id="Phobius"/>
    </source>
</evidence>
<evidence type="ECO:0000313" key="5">
    <source>
        <dbReference type="EMBL" id="QTA80783.1"/>
    </source>
</evidence>
<proteinExistence type="predicted"/>
<dbReference type="Pfam" id="PF23598">
    <property type="entry name" value="LRR_14"/>
    <property type="match status" value="1"/>
</dbReference>
<organism evidence="5 6">
    <name type="scientific">Desulfonema limicola</name>
    <dbReference type="NCBI Taxonomy" id="45656"/>
    <lineage>
        <taxon>Bacteria</taxon>
        <taxon>Pseudomonadati</taxon>
        <taxon>Thermodesulfobacteriota</taxon>
        <taxon>Desulfobacteria</taxon>
        <taxon>Desulfobacterales</taxon>
        <taxon>Desulfococcaceae</taxon>
        <taxon>Desulfonema</taxon>
    </lineage>
</organism>
<dbReference type="InterPro" id="IPR055414">
    <property type="entry name" value="LRR_R13L4/SHOC2-like"/>
</dbReference>
<dbReference type="PANTHER" id="PTHR48051:SF49">
    <property type="entry name" value="LEUCINE-RICH REPEAT AND DEATH DOMAIN-CONTAINING PROTEIN 1"/>
    <property type="match status" value="1"/>
</dbReference>
<dbReference type="KEGG" id="dli:dnl_30960"/>
<dbReference type="AlphaFoldDB" id="A0A975B8N2"/>
<keyword evidence="2" id="KW-0677">Repeat</keyword>
<keyword evidence="3" id="KW-0812">Transmembrane</keyword>
<keyword evidence="1" id="KW-0433">Leucine-rich repeat</keyword>
<keyword evidence="3" id="KW-0472">Membrane</keyword>
<gene>
    <name evidence="5" type="ORF">dnl_30960</name>
</gene>
<evidence type="ECO:0000259" key="4">
    <source>
        <dbReference type="Pfam" id="PF23598"/>
    </source>
</evidence>
<evidence type="ECO:0000256" key="1">
    <source>
        <dbReference type="ARBA" id="ARBA00022614"/>
    </source>
</evidence>
<dbReference type="InterPro" id="IPR003591">
    <property type="entry name" value="Leu-rich_rpt_typical-subtyp"/>
</dbReference>
<dbReference type="Gene3D" id="2.130.10.10">
    <property type="entry name" value="YVTN repeat-like/Quinoprotein amine dehydrogenase"/>
    <property type="match status" value="1"/>
</dbReference>
<dbReference type="SMART" id="SM00369">
    <property type="entry name" value="LRR_TYP"/>
    <property type="match status" value="4"/>
</dbReference>
<dbReference type="InterPro" id="IPR001611">
    <property type="entry name" value="Leu-rich_rpt"/>
</dbReference>
<dbReference type="PROSITE" id="PS51450">
    <property type="entry name" value="LRR"/>
    <property type="match status" value="3"/>
</dbReference>
<dbReference type="SUPFAM" id="SSF52047">
    <property type="entry name" value="RNI-like"/>
    <property type="match status" value="1"/>
</dbReference>
<dbReference type="Gene3D" id="3.80.10.10">
    <property type="entry name" value="Ribonuclease Inhibitor"/>
    <property type="match status" value="2"/>
</dbReference>
<sequence length="379" mass="43684">MYLILLLFIIISIVSFVMYINIMSGAYDESWIKVEKYLKIFLVKCHMSNKLSLSYADRHLPTVLKLTKLNTLFMNAVEMDILPLEICEFNKLRHLGLTLCSIQKLPKEIGKLNSLQSLVLTSNSLVYLPIELGDLFYLKELNLSYNQIVSLPPEICKLKNLEILNLECNQIIKLPKEIGKLESLKTLSLKDNILSEIPKEIFNLPNIEVLNIGGNNITIDDIKNYEINGISIIIEYSNISEVNDSRIGGSVKFKRNKSDQYFIVKENRHNVTIYERKTGAFVIKYNNGSYYYDRIDEFCISPDDKHLVIIENDCEEYPGQGTLSIYDIQTKERKKFENTLLCALSDITFSEDGRYVKTKQFSRSDTIWDYQTGKIVICG</sequence>
<keyword evidence="6" id="KW-1185">Reference proteome</keyword>
<protein>
    <submittedName>
        <fullName evidence="5">Leucine-rich repeat-containing protein</fullName>
    </submittedName>
</protein>
<dbReference type="InterPro" id="IPR050216">
    <property type="entry name" value="LRR_domain-containing"/>
</dbReference>
<feature type="domain" description="Disease resistance R13L4/SHOC-2-like LRR" evidence="4">
    <location>
        <begin position="131"/>
        <end position="212"/>
    </location>
</feature>
<name>A0A975B8N2_9BACT</name>
<dbReference type="GO" id="GO:0005737">
    <property type="term" value="C:cytoplasm"/>
    <property type="evidence" value="ECO:0007669"/>
    <property type="project" value="TreeGrafter"/>
</dbReference>
<evidence type="ECO:0000313" key="6">
    <source>
        <dbReference type="Proteomes" id="UP000663720"/>
    </source>
</evidence>
<dbReference type="EMBL" id="CP061799">
    <property type="protein sequence ID" value="QTA80783.1"/>
    <property type="molecule type" value="Genomic_DNA"/>
</dbReference>
<dbReference type="InterPro" id="IPR015943">
    <property type="entry name" value="WD40/YVTN_repeat-like_dom_sf"/>
</dbReference>
<dbReference type="InterPro" id="IPR011044">
    <property type="entry name" value="Quino_amine_DH_bsu"/>
</dbReference>
<dbReference type="PANTHER" id="PTHR48051">
    <property type="match status" value="1"/>
</dbReference>
<dbReference type="Proteomes" id="UP000663720">
    <property type="component" value="Chromosome"/>
</dbReference>
<reference evidence="5" key="1">
    <citation type="journal article" date="2021" name="Microb. Physiol.">
        <title>Proteogenomic Insights into the Physiology of Marine, Sulfate-Reducing, Filamentous Desulfonema limicola and Desulfonema magnum.</title>
        <authorList>
            <person name="Schnaars V."/>
            <person name="Wohlbrand L."/>
            <person name="Scheve S."/>
            <person name="Hinrichs C."/>
            <person name="Reinhardt R."/>
            <person name="Rabus R."/>
        </authorList>
    </citation>
    <scope>NUCLEOTIDE SEQUENCE</scope>
    <source>
        <strain evidence="5">5ac10</strain>
    </source>
</reference>